<evidence type="ECO:0000313" key="2">
    <source>
        <dbReference type="EMBL" id="CAD8837052.1"/>
    </source>
</evidence>
<protein>
    <submittedName>
        <fullName evidence="2">Uncharacterized protein</fullName>
    </submittedName>
</protein>
<accession>A0A7S0ZYS4</accession>
<feature type="compositionally biased region" description="Basic and acidic residues" evidence="1">
    <location>
        <begin position="268"/>
        <end position="279"/>
    </location>
</feature>
<dbReference type="AlphaFoldDB" id="A0A7S0ZYS4"/>
<sequence length="286" mass="30993">MVSLDAPADWSPFETNMGDQEVSICAACPADNQDEVTQVCKRWKITKAFSQAIDAGANFSAKHWLSQVALAVAWLVEERCATRANIVCIEGGRWCGHQMGQQEVLCQAVRAELKSADFPIRVKWMPIQDFLDGAGDVGKTPVSRDYLAQMAAELYGDDSNTEPVASAGCEFYNICDPDAKERKGESRSSTSPRAFKTAPRVSSPRHTRQATSPRGAGPASPRGGGYWRPASQLSPRGDADAGKKDTKMGNWRGKVSPRQAATSPRWVPKTEAKSDDSQRSAEIAGA</sequence>
<name>A0A7S0ZYS4_NOCSC</name>
<feature type="compositionally biased region" description="Low complexity" evidence="1">
    <location>
        <begin position="212"/>
        <end position="221"/>
    </location>
</feature>
<organism evidence="2">
    <name type="scientific">Noctiluca scintillans</name>
    <name type="common">Sea sparkle</name>
    <name type="synonym">Red tide dinoflagellate</name>
    <dbReference type="NCBI Taxonomy" id="2966"/>
    <lineage>
        <taxon>Eukaryota</taxon>
        <taxon>Sar</taxon>
        <taxon>Alveolata</taxon>
        <taxon>Dinophyceae</taxon>
        <taxon>Noctilucales</taxon>
        <taxon>Noctilucaceae</taxon>
        <taxon>Noctiluca</taxon>
    </lineage>
</organism>
<feature type="compositionally biased region" description="Basic and acidic residues" evidence="1">
    <location>
        <begin position="237"/>
        <end position="247"/>
    </location>
</feature>
<evidence type="ECO:0000256" key="1">
    <source>
        <dbReference type="SAM" id="MobiDB-lite"/>
    </source>
</evidence>
<dbReference type="EMBL" id="HBFQ01016437">
    <property type="protein sequence ID" value="CAD8837052.1"/>
    <property type="molecule type" value="Transcribed_RNA"/>
</dbReference>
<feature type="region of interest" description="Disordered" evidence="1">
    <location>
        <begin position="179"/>
        <end position="286"/>
    </location>
</feature>
<reference evidence="2" key="1">
    <citation type="submission" date="2021-01" db="EMBL/GenBank/DDBJ databases">
        <authorList>
            <person name="Corre E."/>
            <person name="Pelletier E."/>
            <person name="Niang G."/>
            <person name="Scheremetjew M."/>
            <person name="Finn R."/>
            <person name="Kale V."/>
            <person name="Holt S."/>
            <person name="Cochrane G."/>
            <person name="Meng A."/>
            <person name="Brown T."/>
            <person name="Cohen L."/>
        </authorList>
    </citation>
    <scope>NUCLEOTIDE SEQUENCE</scope>
</reference>
<gene>
    <name evidence="2" type="ORF">NSCI0253_LOCUS11400</name>
</gene>
<proteinExistence type="predicted"/>